<proteinExistence type="predicted"/>
<evidence type="ECO:0000256" key="3">
    <source>
        <dbReference type="ARBA" id="ARBA00022516"/>
    </source>
</evidence>
<evidence type="ECO:0000256" key="4">
    <source>
        <dbReference type="ARBA" id="ARBA00022692"/>
    </source>
</evidence>
<comment type="subcellular location">
    <subcellularLocation>
        <location evidence="2">Endoplasmic reticulum membrane</location>
        <topology evidence="2">Multi-pass membrane protein</topology>
    </subcellularLocation>
</comment>
<accession>A0ABS6SMX9</accession>
<evidence type="ECO:0000256" key="2">
    <source>
        <dbReference type="ARBA" id="ARBA00004477"/>
    </source>
</evidence>
<evidence type="ECO:0000256" key="11">
    <source>
        <dbReference type="ARBA" id="ARBA00023098"/>
    </source>
</evidence>
<evidence type="ECO:0000256" key="13">
    <source>
        <dbReference type="ARBA" id="ARBA00023160"/>
    </source>
</evidence>
<feature type="transmembrane region" description="Helical" evidence="14">
    <location>
        <begin position="27"/>
        <end position="46"/>
    </location>
</feature>
<evidence type="ECO:0000313" key="17">
    <source>
        <dbReference type="Proteomes" id="UP000699975"/>
    </source>
</evidence>
<evidence type="ECO:0000256" key="7">
    <source>
        <dbReference type="ARBA" id="ARBA00022832"/>
    </source>
</evidence>
<evidence type="ECO:0000256" key="9">
    <source>
        <dbReference type="ARBA" id="ARBA00022989"/>
    </source>
</evidence>
<dbReference type="PANTHER" id="PTHR12863">
    <property type="entry name" value="FATTY ACID HYDROXYLASE"/>
    <property type="match status" value="1"/>
</dbReference>
<keyword evidence="7" id="KW-0276">Fatty acid metabolism</keyword>
<dbReference type="EMBL" id="JAGSPB010000002">
    <property type="protein sequence ID" value="MBV7266340.1"/>
    <property type="molecule type" value="Genomic_DNA"/>
</dbReference>
<protein>
    <submittedName>
        <fullName evidence="16">Sterol desaturase family protein</fullName>
    </submittedName>
</protein>
<evidence type="ECO:0000256" key="1">
    <source>
        <dbReference type="ARBA" id="ARBA00001947"/>
    </source>
</evidence>
<evidence type="ECO:0000313" key="16">
    <source>
        <dbReference type="EMBL" id="MBV7266340.1"/>
    </source>
</evidence>
<keyword evidence="10" id="KW-0560">Oxidoreductase</keyword>
<organism evidence="16 17">
    <name type="scientific">Erythrobacter ani</name>
    <dbReference type="NCBI Taxonomy" id="2827235"/>
    <lineage>
        <taxon>Bacteria</taxon>
        <taxon>Pseudomonadati</taxon>
        <taxon>Pseudomonadota</taxon>
        <taxon>Alphaproteobacteria</taxon>
        <taxon>Sphingomonadales</taxon>
        <taxon>Erythrobacteraceae</taxon>
        <taxon>Erythrobacter/Porphyrobacter group</taxon>
        <taxon>Erythrobacter</taxon>
    </lineage>
</organism>
<keyword evidence="4 14" id="KW-0812">Transmembrane</keyword>
<gene>
    <name evidence="16" type="ORF">KCG45_09130</name>
</gene>
<dbReference type="InterPro" id="IPR006694">
    <property type="entry name" value="Fatty_acid_hydroxylase"/>
</dbReference>
<dbReference type="RefSeq" id="WP_218316952.1">
    <property type="nucleotide sequence ID" value="NZ_JAGSPB010000002.1"/>
</dbReference>
<keyword evidence="11" id="KW-0443">Lipid metabolism</keyword>
<keyword evidence="3" id="KW-0444">Lipid biosynthesis</keyword>
<reference evidence="16 17" key="1">
    <citation type="submission" date="2021-04" db="EMBL/GenBank/DDBJ databases">
        <authorList>
            <person name="Pira H."/>
            <person name="Risdian C."/>
            <person name="Wink J."/>
        </authorList>
    </citation>
    <scope>NUCLEOTIDE SEQUENCE [LARGE SCALE GENOMIC DNA]</scope>
    <source>
        <strain evidence="16 17">WH131</strain>
    </source>
</reference>
<dbReference type="Pfam" id="PF04116">
    <property type="entry name" value="FA_hydroxylase"/>
    <property type="match status" value="1"/>
</dbReference>
<evidence type="ECO:0000256" key="5">
    <source>
        <dbReference type="ARBA" id="ARBA00022723"/>
    </source>
</evidence>
<evidence type="ECO:0000256" key="14">
    <source>
        <dbReference type="SAM" id="Phobius"/>
    </source>
</evidence>
<dbReference type="InterPro" id="IPR014430">
    <property type="entry name" value="Scs7"/>
</dbReference>
<keyword evidence="17" id="KW-1185">Reference proteome</keyword>
<evidence type="ECO:0000256" key="12">
    <source>
        <dbReference type="ARBA" id="ARBA00023136"/>
    </source>
</evidence>
<keyword evidence="5" id="KW-0479">Metal-binding</keyword>
<comment type="cofactor">
    <cofactor evidence="1">
        <name>Zn(2+)</name>
        <dbReference type="ChEBI" id="CHEBI:29105"/>
    </cofactor>
</comment>
<keyword evidence="9 14" id="KW-1133">Transmembrane helix</keyword>
<evidence type="ECO:0000256" key="6">
    <source>
        <dbReference type="ARBA" id="ARBA00022824"/>
    </source>
</evidence>
<evidence type="ECO:0000259" key="15">
    <source>
        <dbReference type="Pfam" id="PF04116"/>
    </source>
</evidence>
<feature type="transmembrane region" description="Helical" evidence="14">
    <location>
        <begin position="52"/>
        <end position="72"/>
    </location>
</feature>
<feature type="transmembrane region" description="Helical" evidence="14">
    <location>
        <begin position="119"/>
        <end position="147"/>
    </location>
</feature>
<keyword evidence="8" id="KW-0862">Zinc</keyword>
<comment type="caution">
    <text evidence="16">The sequence shown here is derived from an EMBL/GenBank/DDBJ whole genome shotgun (WGS) entry which is preliminary data.</text>
</comment>
<keyword evidence="12 14" id="KW-0472">Membrane</keyword>
<evidence type="ECO:0000256" key="8">
    <source>
        <dbReference type="ARBA" id="ARBA00022833"/>
    </source>
</evidence>
<name>A0ABS6SMX9_9SPHN</name>
<sequence length="219" mass="24342">MKVPTAEEKRLIIFENPLLEKMTVTSIGWFAVIWATLLPLLAFAGWGSASPIVAAGISAFGLLSWSLFEYVAHRHIFHWDPDWLPAKRMMFAIHGNHHVQPADHLRNLMPPIVSVPVGLLIWGLAYAAAGIAGTWFCLGFMAGYVAYDVTHYACHQWPMRGPITKLIKQHHMRHHFVANDGNFGVASIFWDKVFGTRVDGVSGRAHVAEDSGHLAEPAE</sequence>
<keyword evidence="13" id="KW-0275">Fatty acid biosynthesis</keyword>
<dbReference type="PANTHER" id="PTHR12863:SF1">
    <property type="entry name" value="FATTY ACID 2-HYDROXYLASE"/>
    <property type="match status" value="1"/>
</dbReference>
<dbReference type="Proteomes" id="UP000699975">
    <property type="component" value="Unassembled WGS sequence"/>
</dbReference>
<feature type="domain" description="Fatty acid hydroxylase" evidence="15">
    <location>
        <begin position="59"/>
        <end position="196"/>
    </location>
</feature>
<evidence type="ECO:0000256" key="10">
    <source>
        <dbReference type="ARBA" id="ARBA00023002"/>
    </source>
</evidence>
<keyword evidence="6" id="KW-0256">Endoplasmic reticulum</keyword>